<evidence type="ECO:0000313" key="1">
    <source>
        <dbReference type="EMBL" id="XAO13403.1"/>
    </source>
</evidence>
<sequence>MFKDKVCLISPVSMHTHFGMRHLNYEQRKERTVSIAEKHLKYEIPYERKHDVADALCMIIYFNFRNTVHIFDRYKFSLKV</sequence>
<protein>
    <submittedName>
        <fullName evidence="1">Uncharacterized protein</fullName>
    </submittedName>
</protein>
<organism evidence="1">
    <name type="scientific">Mantoniella tinhauana virus 1</name>
    <dbReference type="NCBI Taxonomy" id="3111543"/>
    <lineage>
        <taxon>Viruses</taxon>
    </lineage>
</organism>
<name>A0AB38ZM29_9VIRU</name>
<accession>A0AB38ZM29</accession>
<dbReference type="EMBL" id="PP130629">
    <property type="protein sequence ID" value="XAO13403.1"/>
    <property type="molecule type" value="Genomic_DNA"/>
</dbReference>
<reference evidence="1" key="1">
    <citation type="submission" date="2024-01" db="EMBL/GenBank/DDBJ databases">
        <title>Genomic and biogeographic characterisation of Mantoniella tinhauana virus 1, the first discovered Mantoniella-infecting prasinovirus.</title>
        <authorList>
            <person name="Rey Redondo E."/>
            <person name="Yung C.C.M."/>
        </authorList>
    </citation>
    <scope>NUCLEOTIDE SEQUENCE</scope>
    <source>
        <strain evidence="1">Lau Fau Shan</strain>
    </source>
</reference>
<proteinExistence type="predicted"/>